<proteinExistence type="predicted"/>
<dbReference type="EMBL" id="NRSJ01000025">
    <property type="protein sequence ID" value="MBK1705635.1"/>
    <property type="molecule type" value="Genomic_DNA"/>
</dbReference>
<dbReference type="AlphaFoldDB" id="A0AAJ0XAZ7"/>
<comment type="caution">
    <text evidence="1">The sequence shown here is derived from an EMBL/GenBank/DDBJ whole genome shotgun (WGS) entry which is preliminary data.</text>
</comment>
<evidence type="ECO:0000313" key="2">
    <source>
        <dbReference type="Proteomes" id="UP001296776"/>
    </source>
</evidence>
<keyword evidence="2" id="KW-1185">Reference proteome</keyword>
<evidence type="ECO:0008006" key="3">
    <source>
        <dbReference type="Google" id="ProtNLM"/>
    </source>
</evidence>
<gene>
    <name evidence="1" type="ORF">CKO40_13985</name>
</gene>
<protein>
    <recommendedName>
        <fullName evidence="3">DUF429 domain-containing protein</fullName>
    </recommendedName>
</protein>
<reference evidence="1" key="2">
    <citation type="journal article" date="2020" name="Microorganisms">
        <title>Osmotic Adaptation and Compatible Solute Biosynthesis of Phototrophic Bacteria as Revealed from Genome Analyses.</title>
        <authorList>
            <person name="Imhoff J.F."/>
            <person name="Rahn T."/>
            <person name="Kunzel S."/>
            <person name="Keller A."/>
            <person name="Neulinger S.C."/>
        </authorList>
    </citation>
    <scope>NUCLEOTIDE SEQUENCE</scope>
    <source>
        <strain evidence="1">DSM 11080</strain>
    </source>
</reference>
<sequence>MAGALIGARIRLTQQDGALSPQALGIDGCRGGWVWIGNQDERWCGGVVGRLEQLRPLLAEARLTLIDMPIGLLDGGRSERPCDREARALLGRPRASSVFRPPCRATLAVADQGYSRACEVNREATGVALSQQTFNILPKMQEVDALLQHHPGLREQVRESHPEVCLWWLNGRQPMRFNKRASAGERERRQVLRTHSRQLEATVDRMMTEYLRRELALDDAIDAAVLAFAARRILQCGTAGSLPRQAPTDSLGLPMAILLPPG</sequence>
<reference evidence="1" key="1">
    <citation type="submission" date="2017-08" db="EMBL/GenBank/DDBJ databases">
        <authorList>
            <person name="Imhoff J.F."/>
            <person name="Rahn T."/>
            <person name="Kuenzel S."/>
            <person name="Neulinger S.C."/>
        </authorList>
    </citation>
    <scope>NUCLEOTIDE SEQUENCE</scope>
    <source>
        <strain evidence="1">DSM 11080</strain>
    </source>
</reference>
<dbReference type="Proteomes" id="UP001296776">
    <property type="component" value="Unassembled WGS sequence"/>
</dbReference>
<dbReference type="Pfam" id="PF04250">
    <property type="entry name" value="DUF429"/>
    <property type="match status" value="1"/>
</dbReference>
<name>A0AAJ0XAZ7_9GAMM</name>
<organism evidence="1 2">
    <name type="scientific">Halochromatium glycolicum</name>
    <dbReference type="NCBI Taxonomy" id="85075"/>
    <lineage>
        <taxon>Bacteria</taxon>
        <taxon>Pseudomonadati</taxon>
        <taxon>Pseudomonadota</taxon>
        <taxon>Gammaproteobacteria</taxon>
        <taxon>Chromatiales</taxon>
        <taxon>Chromatiaceae</taxon>
        <taxon>Halochromatium</taxon>
    </lineage>
</organism>
<evidence type="ECO:0000313" key="1">
    <source>
        <dbReference type="EMBL" id="MBK1705635.1"/>
    </source>
</evidence>
<accession>A0AAJ0XAZ7</accession>
<dbReference type="InterPro" id="IPR007362">
    <property type="entry name" value="DUF429"/>
</dbReference>